<dbReference type="SMART" id="SM00968">
    <property type="entry name" value="SMC_hinge"/>
    <property type="match status" value="1"/>
</dbReference>
<name>A0A381NZP7_9ZZZZ</name>
<organism evidence="4">
    <name type="scientific">marine metagenome</name>
    <dbReference type="NCBI Taxonomy" id="408172"/>
    <lineage>
        <taxon>unclassified sequences</taxon>
        <taxon>metagenomes</taxon>
        <taxon>ecological metagenomes</taxon>
    </lineage>
</organism>
<feature type="coiled-coil region" evidence="2">
    <location>
        <begin position="199"/>
        <end position="226"/>
    </location>
</feature>
<dbReference type="GO" id="GO:0005694">
    <property type="term" value="C:chromosome"/>
    <property type="evidence" value="ECO:0007669"/>
    <property type="project" value="InterPro"/>
</dbReference>
<dbReference type="InterPro" id="IPR036277">
    <property type="entry name" value="SMC_hinge_sf"/>
</dbReference>
<dbReference type="AlphaFoldDB" id="A0A381NZP7"/>
<dbReference type="EMBL" id="UINC01000720">
    <property type="protein sequence ID" value="SUZ60112.1"/>
    <property type="molecule type" value="Genomic_DNA"/>
</dbReference>
<evidence type="ECO:0000313" key="4">
    <source>
        <dbReference type="EMBL" id="SUZ60112.1"/>
    </source>
</evidence>
<evidence type="ECO:0000256" key="1">
    <source>
        <dbReference type="ARBA" id="ARBA00023054"/>
    </source>
</evidence>
<reference evidence="4" key="1">
    <citation type="submission" date="2018-05" db="EMBL/GenBank/DDBJ databases">
        <authorList>
            <person name="Lanie J.A."/>
            <person name="Ng W.-L."/>
            <person name="Kazmierczak K.M."/>
            <person name="Andrzejewski T.M."/>
            <person name="Davidsen T.M."/>
            <person name="Wayne K.J."/>
            <person name="Tettelin H."/>
            <person name="Glass J.I."/>
            <person name="Rusch D."/>
            <person name="Podicherti R."/>
            <person name="Tsui H.-C.T."/>
            <person name="Winkler M.E."/>
        </authorList>
    </citation>
    <scope>NUCLEOTIDE SEQUENCE</scope>
</reference>
<feature type="domain" description="SMC hinge" evidence="3">
    <location>
        <begin position="554"/>
        <end position="671"/>
    </location>
</feature>
<dbReference type="PANTHER" id="PTHR43977">
    <property type="entry name" value="STRUCTURAL MAINTENANCE OF CHROMOSOMES PROTEIN 3"/>
    <property type="match status" value="1"/>
</dbReference>
<feature type="non-terminal residue" evidence="4">
    <location>
        <position position="1"/>
    </location>
</feature>
<accession>A0A381NZP7</accession>
<sequence>MQQGIQLHNLEISGFKSFPDRSELAFDQGVTAIVGPNGCGKSNLVDAITWVLGEQSAKSLRGARMEDVIFSGSDGRKPTSAAEVKLLLKGVVSASNGNGNGHNVPVAVEHSDVSVVTQDTELAGVGTRDVVVSRRLYRSGESEYLIDGKVCRLRDVQDLLMDAGVGVKGYAVIEQGKIGQILSARAHDRRLLIEEAAGVTKYKSRRRAAELKLDAAQQNLVRVEDIVYEVQKQRNALKRQAAKARRYRRLRDELRKWEKVVFAHRYQLLGETVEAARLELTEARSREQVAADSLSQVETRQEQLRIKLAESETKVTSDRDTVHACDLDIKKRQQQIEFDKEQISNLNVTLQELRGEVSNLKLRQEPARIDLSERRKTVDLVRHERDQVAQQLSDVEVEDLGIRQAVEVKEKDVEACRSDVFSVINTATTLQHTLEHATNAQTRLLDELAKIDIENQDVKSETQQLSATHQTTVEARALVQKDLGTVLEAYGKCQRELSTLCEQHSVLLEKANTSDRDIATFAARLQSLEELSTARTGYIDGARFILSQKSETIPHFGSVADYVNVAPEYECAVEACLGNLLQYVVVSRHVHATEWLEYIRKEKAGRCGFLVVDDSPIKTEQSENITPAELLSVESVVTVEGPYASAIREAIRVVAGRVAIAKTPEQAITVAGQTSQQIVTLSGDIFSGSRLVCGGGQT</sequence>
<dbReference type="GO" id="GO:0005524">
    <property type="term" value="F:ATP binding"/>
    <property type="evidence" value="ECO:0007669"/>
    <property type="project" value="InterPro"/>
</dbReference>
<dbReference type="InterPro" id="IPR010935">
    <property type="entry name" value="SMC_hinge"/>
</dbReference>
<dbReference type="Pfam" id="PF06470">
    <property type="entry name" value="SMC_hinge"/>
    <property type="match status" value="1"/>
</dbReference>
<dbReference type="Gene3D" id="1.20.1060.20">
    <property type="match status" value="1"/>
</dbReference>
<keyword evidence="1 2" id="KW-0175">Coiled coil</keyword>
<proteinExistence type="predicted"/>
<feature type="non-terminal residue" evidence="4">
    <location>
        <position position="698"/>
    </location>
</feature>
<dbReference type="SUPFAM" id="SSF75553">
    <property type="entry name" value="Smc hinge domain"/>
    <property type="match status" value="1"/>
</dbReference>
<dbReference type="InterPro" id="IPR003395">
    <property type="entry name" value="RecF/RecN/SMC_N"/>
</dbReference>
<dbReference type="SUPFAM" id="SSF52540">
    <property type="entry name" value="P-loop containing nucleoside triphosphate hydrolases"/>
    <property type="match status" value="1"/>
</dbReference>
<dbReference type="GO" id="GO:0051276">
    <property type="term" value="P:chromosome organization"/>
    <property type="evidence" value="ECO:0007669"/>
    <property type="project" value="InterPro"/>
</dbReference>
<dbReference type="Gene3D" id="3.40.50.300">
    <property type="entry name" value="P-loop containing nucleotide triphosphate hydrolases"/>
    <property type="match status" value="1"/>
</dbReference>
<gene>
    <name evidence="4" type="ORF">METZ01_LOCUS12966</name>
</gene>
<evidence type="ECO:0000256" key="2">
    <source>
        <dbReference type="SAM" id="Coils"/>
    </source>
</evidence>
<dbReference type="InterPro" id="IPR027417">
    <property type="entry name" value="P-loop_NTPase"/>
</dbReference>
<protein>
    <recommendedName>
        <fullName evidence="3">SMC hinge domain-containing protein</fullName>
    </recommendedName>
</protein>
<feature type="coiled-coil region" evidence="2">
    <location>
        <begin position="294"/>
        <end position="363"/>
    </location>
</feature>
<dbReference type="Gene3D" id="3.30.70.1620">
    <property type="match status" value="1"/>
</dbReference>
<dbReference type="Pfam" id="PF02463">
    <property type="entry name" value="SMC_N"/>
    <property type="match status" value="1"/>
</dbReference>
<evidence type="ECO:0000259" key="3">
    <source>
        <dbReference type="SMART" id="SM00968"/>
    </source>
</evidence>